<name>A0A3G2L7M7_9FLAO</name>
<dbReference type="KEGG" id="emar:D1013_13300"/>
<gene>
    <name evidence="2" type="ORF">D1013_13300</name>
</gene>
<dbReference type="Proteomes" id="UP000276309">
    <property type="component" value="Chromosome"/>
</dbReference>
<dbReference type="OrthoDB" id="9804872at2"/>
<dbReference type="InterPro" id="IPR002931">
    <property type="entry name" value="Transglutaminase-like"/>
</dbReference>
<dbReference type="Gene3D" id="3.10.620.30">
    <property type="match status" value="1"/>
</dbReference>
<evidence type="ECO:0000259" key="1">
    <source>
        <dbReference type="SMART" id="SM00460"/>
    </source>
</evidence>
<dbReference type="Pfam" id="PF01841">
    <property type="entry name" value="Transglut_core"/>
    <property type="match status" value="1"/>
</dbReference>
<dbReference type="AlphaFoldDB" id="A0A3G2L7M7"/>
<keyword evidence="3" id="KW-1185">Reference proteome</keyword>
<proteinExistence type="predicted"/>
<dbReference type="SUPFAM" id="SSF54001">
    <property type="entry name" value="Cysteine proteinases"/>
    <property type="match status" value="1"/>
</dbReference>
<feature type="domain" description="Transglutaminase-like" evidence="1">
    <location>
        <begin position="173"/>
        <end position="238"/>
    </location>
</feature>
<dbReference type="SMART" id="SM00460">
    <property type="entry name" value="TGc"/>
    <property type="match status" value="1"/>
</dbReference>
<evidence type="ECO:0000313" key="2">
    <source>
        <dbReference type="EMBL" id="AYN68284.1"/>
    </source>
</evidence>
<accession>A0A3G2L7M7</accession>
<dbReference type="RefSeq" id="WP_121849299.1">
    <property type="nucleotide sequence ID" value="NZ_CP032050.1"/>
</dbReference>
<sequence>MPTEYAITYSCENKYENKVRGAHWQFLIIPQTNSSQEVLSIEFTNSLLEAESYSINGLGFKTIRLKTRKSFKSARFRAKMRVLKSEVNPFDFPLENNAEESYKELKSLNFRVDHEAFLKKTDLTTLPENSTSLWSLDTSQTVFTNLQNLNKLVNAYLTFQPSTTTASSTLEEVLAKRNGVCQDFAHLFCALARMNGIPSRYVSGFLHQGSGYFGDSQMHAWSEAFIPKIGWVGFDPCNDLLAGTDYIKVSHGKDYRDCAPIRGVLFTTGKNETIYTVQVEGDQQ</sequence>
<evidence type="ECO:0000313" key="3">
    <source>
        <dbReference type="Proteomes" id="UP000276309"/>
    </source>
</evidence>
<protein>
    <submittedName>
        <fullName evidence="2">Transglutaminase family protein</fullName>
    </submittedName>
</protein>
<organism evidence="2 3">
    <name type="scientific">Euzebyella marina</name>
    <dbReference type="NCBI Taxonomy" id="1761453"/>
    <lineage>
        <taxon>Bacteria</taxon>
        <taxon>Pseudomonadati</taxon>
        <taxon>Bacteroidota</taxon>
        <taxon>Flavobacteriia</taxon>
        <taxon>Flavobacteriales</taxon>
        <taxon>Flavobacteriaceae</taxon>
        <taxon>Euzebyella</taxon>
    </lineage>
</organism>
<dbReference type="EMBL" id="CP032050">
    <property type="protein sequence ID" value="AYN68284.1"/>
    <property type="molecule type" value="Genomic_DNA"/>
</dbReference>
<reference evidence="2 3" key="1">
    <citation type="submission" date="2018-08" db="EMBL/GenBank/DDBJ databases">
        <title>The reduced genetic potential of extracellular carbohydrate catabolism in Euzebyella marina RN62, a Flavobacteriia bacterium isolated from the hadal water.</title>
        <authorList>
            <person name="Xue C."/>
        </authorList>
    </citation>
    <scope>NUCLEOTIDE SEQUENCE [LARGE SCALE GENOMIC DNA]</scope>
    <source>
        <strain evidence="2 3">RN62</strain>
    </source>
</reference>
<dbReference type="PANTHER" id="PTHR33490">
    <property type="entry name" value="BLR5614 PROTEIN-RELATED"/>
    <property type="match status" value="1"/>
</dbReference>
<dbReference type="InterPro" id="IPR038765">
    <property type="entry name" value="Papain-like_cys_pep_sf"/>
</dbReference>
<dbReference type="PANTHER" id="PTHR33490:SF6">
    <property type="entry name" value="SLL1049 PROTEIN"/>
    <property type="match status" value="1"/>
</dbReference>